<organism evidence="1 2">
    <name type="scientific">Chitinophaga ginsengisegetis</name>
    <dbReference type="NCBI Taxonomy" id="393003"/>
    <lineage>
        <taxon>Bacteria</taxon>
        <taxon>Pseudomonadati</taxon>
        <taxon>Bacteroidota</taxon>
        <taxon>Chitinophagia</taxon>
        <taxon>Chitinophagales</taxon>
        <taxon>Chitinophagaceae</taxon>
        <taxon>Chitinophaga</taxon>
    </lineage>
</organism>
<name>A0A1T5N5J4_9BACT</name>
<gene>
    <name evidence="1" type="ORF">SAMN05660461_0503</name>
</gene>
<keyword evidence="2" id="KW-1185">Reference proteome</keyword>
<evidence type="ECO:0000313" key="1">
    <source>
        <dbReference type="EMBL" id="SKC95735.1"/>
    </source>
</evidence>
<sequence length="445" mass="50277">MTLEALYETIHLRKRPEDVAALVQDVLGERLNGKDAKLLGKAVAAALRNTVWQYTAMLEQFAKVVGAEKQVHKAIQLFKLDKQLQVGAYDDPDAIEAFVANVSPLIHKTPGYSNYQTDRLNREGRAAAGLDISRRQYNKLFRSLRHLEKKLGILIRERQKNFFQRVGKHGFAEDITREEFMADVNSACFIAYYTARCNLRSEFTVSGQQRPYDEIADMLFQRCRQGAKHTNWWAIAQVYVKPAVLEKLRNDQQGILLGKWTSLLEQVAVFLGELWTQNDFNRQTMVVQSGNDSTTWNNTAGAWNKARDSWINLLYGLGMEFVLEEMCPGKVMRLIAADVAAWHYLNGNSGDPDLLVWNKVPLPWKVLSGKATCRRSEVEAACKTAGLDAEKSGWIAPRPHGVVAFKPTPELVHGVAVSNPYLAKILKQHQYFSGKDVKPLFPGQN</sequence>
<evidence type="ECO:0000313" key="2">
    <source>
        <dbReference type="Proteomes" id="UP000190166"/>
    </source>
</evidence>
<reference evidence="1 2" key="1">
    <citation type="submission" date="2017-02" db="EMBL/GenBank/DDBJ databases">
        <authorList>
            <person name="Peterson S.W."/>
        </authorList>
    </citation>
    <scope>NUCLEOTIDE SEQUENCE [LARGE SCALE GENOMIC DNA]</scope>
    <source>
        <strain evidence="1 2">DSM 18108</strain>
    </source>
</reference>
<accession>A0A1T5N5J4</accession>
<dbReference type="AlphaFoldDB" id="A0A1T5N5J4"/>
<dbReference type="EMBL" id="FUZZ01000001">
    <property type="protein sequence ID" value="SKC95735.1"/>
    <property type="molecule type" value="Genomic_DNA"/>
</dbReference>
<protein>
    <submittedName>
        <fullName evidence="1">Uncharacterized protein</fullName>
    </submittedName>
</protein>
<dbReference type="RefSeq" id="WP_079467834.1">
    <property type="nucleotide sequence ID" value="NZ_FUZZ01000001.1"/>
</dbReference>
<proteinExistence type="predicted"/>
<dbReference type="Proteomes" id="UP000190166">
    <property type="component" value="Unassembled WGS sequence"/>
</dbReference>